<comment type="caution">
    <text evidence="1">The sequence shown here is derived from an EMBL/GenBank/DDBJ whole genome shotgun (WGS) entry which is preliminary data.</text>
</comment>
<evidence type="ECO:0000313" key="2">
    <source>
        <dbReference type="Proteomes" id="UP000765509"/>
    </source>
</evidence>
<protein>
    <submittedName>
        <fullName evidence="1">Uncharacterized protein</fullName>
    </submittedName>
</protein>
<accession>A0A9Q3DCP4</accession>
<dbReference type="AlphaFoldDB" id="A0A9Q3DCP4"/>
<evidence type="ECO:0000313" key="1">
    <source>
        <dbReference type="EMBL" id="MBW0500849.1"/>
    </source>
</evidence>
<name>A0A9Q3DCP4_9BASI</name>
<gene>
    <name evidence="1" type="ORF">O181_040564</name>
</gene>
<sequence length="117" mass="13349">MVEVAVPGRRLNTALIVIKDCDWTHKVKDLHLPTPLTKPKELRCKITKSFVFRYSRGQRHQALFSCLPQDKTAMEDCKVTCDRPPGHRAIPPISVAVRNNTLCHVFGIRETNVLRAF</sequence>
<organism evidence="1 2">
    <name type="scientific">Austropuccinia psidii MF-1</name>
    <dbReference type="NCBI Taxonomy" id="1389203"/>
    <lineage>
        <taxon>Eukaryota</taxon>
        <taxon>Fungi</taxon>
        <taxon>Dikarya</taxon>
        <taxon>Basidiomycota</taxon>
        <taxon>Pucciniomycotina</taxon>
        <taxon>Pucciniomycetes</taxon>
        <taxon>Pucciniales</taxon>
        <taxon>Sphaerophragmiaceae</taxon>
        <taxon>Austropuccinia</taxon>
    </lineage>
</organism>
<reference evidence="1" key="1">
    <citation type="submission" date="2021-03" db="EMBL/GenBank/DDBJ databases">
        <title>Draft genome sequence of rust myrtle Austropuccinia psidii MF-1, a brazilian biotype.</title>
        <authorList>
            <person name="Quecine M.C."/>
            <person name="Pachon D.M.R."/>
            <person name="Bonatelli M.L."/>
            <person name="Correr F.H."/>
            <person name="Franceschini L.M."/>
            <person name="Leite T.F."/>
            <person name="Margarido G.R.A."/>
            <person name="Almeida C.A."/>
            <person name="Ferrarezi J.A."/>
            <person name="Labate C.A."/>
        </authorList>
    </citation>
    <scope>NUCLEOTIDE SEQUENCE</scope>
    <source>
        <strain evidence="1">MF-1</strain>
    </source>
</reference>
<dbReference type="EMBL" id="AVOT02016025">
    <property type="protein sequence ID" value="MBW0500849.1"/>
    <property type="molecule type" value="Genomic_DNA"/>
</dbReference>
<keyword evidence="2" id="KW-1185">Reference proteome</keyword>
<proteinExistence type="predicted"/>
<dbReference type="Proteomes" id="UP000765509">
    <property type="component" value="Unassembled WGS sequence"/>
</dbReference>